<organism evidence="7 8">
    <name type="scientific">Candidatus Symbiobacter mobilis CR</name>
    <dbReference type="NCBI Taxonomy" id="946483"/>
    <lineage>
        <taxon>Bacteria</taxon>
        <taxon>Pseudomonadati</taxon>
        <taxon>Pseudomonadota</taxon>
        <taxon>Betaproteobacteria</taxon>
        <taxon>Burkholderiales</taxon>
        <taxon>Comamonadaceae</taxon>
    </lineage>
</organism>
<dbReference type="CDD" id="cd16442">
    <property type="entry name" value="BPL"/>
    <property type="match status" value="1"/>
</dbReference>
<dbReference type="InterPro" id="IPR004408">
    <property type="entry name" value="Biotin_CoA_COase_ligase"/>
</dbReference>
<dbReference type="Gene3D" id="3.30.930.10">
    <property type="entry name" value="Bira Bifunctional Protein, Domain 2"/>
    <property type="match status" value="1"/>
</dbReference>
<dbReference type="AlphaFoldDB" id="U5N8C5"/>
<proteinExistence type="predicted"/>
<keyword evidence="8" id="KW-1185">Reference proteome</keyword>
<evidence type="ECO:0000259" key="6">
    <source>
        <dbReference type="Pfam" id="PF03099"/>
    </source>
</evidence>
<evidence type="ECO:0000313" key="7">
    <source>
        <dbReference type="EMBL" id="AGX87652.1"/>
    </source>
</evidence>
<dbReference type="PANTHER" id="PTHR12835:SF5">
    <property type="entry name" value="BIOTIN--PROTEIN LIGASE"/>
    <property type="match status" value="1"/>
</dbReference>
<protein>
    <recommendedName>
        <fullName evidence="3">biotin--[biotin carboxyl-carrier protein] ligase</fullName>
        <ecNumber evidence="3">6.3.4.15</ecNumber>
    </recommendedName>
</protein>
<dbReference type="OrthoDB" id="9807064at2"/>
<dbReference type="GO" id="GO:0005737">
    <property type="term" value="C:cytoplasm"/>
    <property type="evidence" value="ECO:0007669"/>
    <property type="project" value="TreeGrafter"/>
</dbReference>
<evidence type="ECO:0000256" key="3">
    <source>
        <dbReference type="ARBA" id="ARBA00024227"/>
    </source>
</evidence>
<evidence type="ECO:0000313" key="8">
    <source>
        <dbReference type="Proteomes" id="UP000017184"/>
    </source>
</evidence>
<dbReference type="KEGG" id="cbx:Cenrod_1567"/>
<sequence length="274" mass="29231">MHSTSAAPWSSPAVAESLRPLIPGFAVEVVSEVDSTNSELMRRARAGNTQPTVLIACHQTQGKGRHGRRWYGSTQPACDQGPGSLTFSVGVALAPPTWLGFSLAAGWSVAQSLHPGILLKWPNDLWWARRKLAGILVETADLHPQRPARFVVVGVGINVMAPSADVPLDAASLDEFLPGVGALDTLLRTVPALIDTLYAFERDAFAPFRDHYQSRDALANAAVTLEDGTTGVALGVDADGALQVRTERGMLRMTSEEVRVHPPANSEDPPPCCG</sequence>
<keyword evidence="1" id="KW-0436">Ligase</keyword>
<dbReference type="EMBL" id="CP004885">
    <property type="protein sequence ID" value="AGX87652.1"/>
    <property type="molecule type" value="Genomic_DNA"/>
</dbReference>
<dbReference type="HOGENOM" id="CLU_051096_4_1_4"/>
<dbReference type="Proteomes" id="UP000017184">
    <property type="component" value="Chromosome"/>
</dbReference>
<dbReference type="InterPro" id="IPR045864">
    <property type="entry name" value="aa-tRNA-synth_II/BPL/LPL"/>
</dbReference>
<evidence type="ECO:0000256" key="4">
    <source>
        <dbReference type="ARBA" id="ARBA00047846"/>
    </source>
</evidence>
<dbReference type="Gene3D" id="2.30.30.100">
    <property type="match status" value="1"/>
</dbReference>
<dbReference type="InterPro" id="IPR004143">
    <property type="entry name" value="BPL_LPL_catalytic"/>
</dbReference>
<dbReference type="EC" id="6.3.4.15" evidence="3"/>
<name>U5N8C5_9BURK</name>
<dbReference type="InterPro" id="IPR003142">
    <property type="entry name" value="BPL_C"/>
</dbReference>
<dbReference type="Pfam" id="PF02237">
    <property type="entry name" value="BPL_C"/>
    <property type="match status" value="1"/>
</dbReference>
<dbReference type="Pfam" id="PF03099">
    <property type="entry name" value="BPL_LplA_LipB"/>
    <property type="match status" value="1"/>
</dbReference>
<evidence type="ECO:0000256" key="1">
    <source>
        <dbReference type="ARBA" id="ARBA00022598"/>
    </source>
</evidence>
<dbReference type="NCBIfam" id="TIGR00121">
    <property type="entry name" value="birA_ligase"/>
    <property type="match status" value="1"/>
</dbReference>
<dbReference type="GO" id="GO:0004077">
    <property type="term" value="F:biotin--[biotin carboxyl-carrier protein] ligase activity"/>
    <property type="evidence" value="ECO:0007669"/>
    <property type="project" value="UniProtKB-EC"/>
</dbReference>
<dbReference type="STRING" id="946483.Cenrod_1567"/>
<keyword evidence="2" id="KW-0092">Biotin</keyword>
<dbReference type="SUPFAM" id="SSF55681">
    <property type="entry name" value="Class II aaRS and biotin synthetases"/>
    <property type="match status" value="1"/>
</dbReference>
<gene>
    <name evidence="7" type="ORF">Cenrod_1567</name>
</gene>
<evidence type="ECO:0000259" key="5">
    <source>
        <dbReference type="Pfam" id="PF02237"/>
    </source>
</evidence>
<accession>U5N8C5</accession>
<dbReference type="PANTHER" id="PTHR12835">
    <property type="entry name" value="BIOTIN PROTEIN LIGASE"/>
    <property type="match status" value="1"/>
</dbReference>
<dbReference type="eggNOG" id="COG0340">
    <property type="taxonomic scope" value="Bacteria"/>
</dbReference>
<comment type="catalytic activity">
    <reaction evidence="4">
        <text>biotin + L-lysyl-[protein] + ATP = N(6)-biotinyl-L-lysyl-[protein] + AMP + diphosphate + H(+)</text>
        <dbReference type="Rhea" id="RHEA:11756"/>
        <dbReference type="Rhea" id="RHEA-COMP:9752"/>
        <dbReference type="Rhea" id="RHEA-COMP:10505"/>
        <dbReference type="ChEBI" id="CHEBI:15378"/>
        <dbReference type="ChEBI" id="CHEBI:29969"/>
        <dbReference type="ChEBI" id="CHEBI:30616"/>
        <dbReference type="ChEBI" id="CHEBI:33019"/>
        <dbReference type="ChEBI" id="CHEBI:57586"/>
        <dbReference type="ChEBI" id="CHEBI:83144"/>
        <dbReference type="ChEBI" id="CHEBI:456215"/>
        <dbReference type="EC" id="6.3.4.15"/>
    </reaction>
</comment>
<reference evidence="7 8" key="1">
    <citation type="journal article" date="2013" name="Genome Biol.">
        <title>Genomic analysis reveals key aspects of prokaryotic symbiosis in the phototrophic consortium "Chlorochromatium aggregatum".</title>
        <authorList>
            <person name="Liu Z."/>
            <person name="Muller J."/>
            <person name="Li T."/>
            <person name="Alvey R.M."/>
            <person name="Vogl K."/>
            <person name="Frigaard N.U."/>
            <person name="Rockwell N.C."/>
            <person name="Boyd E.S."/>
            <person name="Tomsho L.P."/>
            <person name="Schuster S.C."/>
            <person name="Henke P."/>
            <person name="Rohde M."/>
            <person name="Overmann J."/>
            <person name="Bryant D.A."/>
        </authorList>
    </citation>
    <scope>NUCLEOTIDE SEQUENCE [LARGE SCALE GENOMIC DNA]</scope>
    <source>
        <strain evidence="7">CR</strain>
    </source>
</reference>
<feature type="domain" description="Biotin protein ligase C-terminal" evidence="5">
    <location>
        <begin position="223"/>
        <end position="258"/>
    </location>
</feature>
<evidence type="ECO:0000256" key="2">
    <source>
        <dbReference type="ARBA" id="ARBA00023267"/>
    </source>
</evidence>
<dbReference type="RefSeq" id="WP_022773439.1">
    <property type="nucleotide sequence ID" value="NC_022576.1"/>
</dbReference>
<feature type="domain" description="BPL/LPL catalytic" evidence="6">
    <location>
        <begin position="47"/>
        <end position="158"/>
    </location>
</feature>